<evidence type="ECO:0000259" key="2">
    <source>
        <dbReference type="Pfam" id="PF23639"/>
    </source>
</evidence>
<dbReference type="InterPro" id="IPR006171">
    <property type="entry name" value="TOPRIM_dom"/>
</dbReference>
<name>A0A974A0J5_9BRAD</name>
<feature type="domain" description="Toprim" evidence="1">
    <location>
        <begin position="106"/>
        <end position="203"/>
    </location>
</feature>
<evidence type="ECO:0000313" key="3">
    <source>
        <dbReference type="EMBL" id="NVI43632.1"/>
    </source>
</evidence>
<protein>
    <submittedName>
        <fullName evidence="3">Toprim domain-containing protein</fullName>
    </submittedName>
</protein>
<reference evidence="3" key="1">
    <citation type="submission" date="2020-06" db="EMBL/GenBank/DDBJ databases">
        <title>Whole Genome Sequence of Bradyrhizobium sp. Strain 1S1.</title>
        <authorList>
            <person name="Bromfield E.S.P."/>
            <person name="Cloutier S."/>
        </authorList>
    </citation>
    <scope>NUCLEOTIDE SEQUENCE [LARGE SCALE GENOMIC DNA]</scope>
    <source>
        <strain evidence="3">1S1</strain>
    </source>
</reference>
<dbReference type="InterPro" id="IPR055570">
    <property type="entry name" value="DUF7146"/>
</dbReference>
<gene>
    <name evidence="3" type="ORF">HAP48_011885</name>
</gene>
<comment type="caution">
    <text evidence="3">The sequence shown here is derived from an EMBL/GenBank/DDBJ whole genome shotgun (WGS) entry which is preliminary data.</text>
</comment>
<organism evidence="3">
    <name type="scientific">Bradyrhizobium septentrionale</name>
    <dbReference type="NCBI Taxonomy" id="1404411"/>
    <lineage>
        <taxon>Bacteria</taxon>
        <taxon>Pseudomonadati</taxon>
        <taxon>Pseudomonadota</taxon>
        <taxon>Alphaproteobacteria</taxon>
        <taxon>Hyphomicrobiales</taxon>
        <taxon>Nitrobacteraceae</taxon>
        <taxon>Bradyrhizobium</taxon>
    </lineage>
</organism>
<feature type="domain" description="DUF7146" evidence="2">
    <location>
        <begin position="4"/>
        <end position="97"/>
    </location>
</feature>
<dbReference type="RefSeq" id="WP_166208426.1">
    <property type="nucleotide sequence ID" value="NZ_CP088285.1"/>
</dbReference>
<accession>A0A974A0J5</accession>
<evidence type="ECO:0000259" key="1">
    <source>
        <dbReference type="Pfam" id="PF13362"/>
    </source>
</evidence>
<sequence length="208" mass="22922">MRMLARCAFDDAQPIRGTLAQGYFESRDLWSVAMEIEDIRFHPACPRESGEHPAVVIAMRSIASRAVTAVQRLFLDRQGRKIGKGMMLGTCSGAAMQLQPKIGSTLHIAEGLETALACIAMDHAPTWALGSTSLIQTFPVIGDIDRLVIWADHDPLQKIGGIWCRPGHKAAGVCMDRWLKAGKQVEVETPKREGWDEADVWSARCARL</sequence>
<dbReference type="Pfam" id="PF13362">
    <property type="entry name" value="Toprim_3"/>
    <property type="match status" value="1"/>
</dbReference>
<proteinExistence type="predicted"/>
<dbReference type="AlphaFoldDB" id="A0A974A0J5"/>
<dbReference type="EMBL" id="JAAOLE020000001">
    <property type="protein sequence ID" value="NVI43632.1"/>
    <property type="molecule type" value="Genomic_DNA"/>
</dbReference>
<dbReference type="Pfam" id="PF23639">
    <property type="entry name" value="DUF7146"/>
    <property type="match status" value="1"/>
</dbReference>